<dbReference type="FunFam" id="3.40.50.1000:FF:000056">
    <property type="entry name" value="Cation-transporting ATPase"/>
    <property type="match status" value="1"/>
</dbReference>
<dbReference type="AlphaFoldDB" id="A0A673FU50"/>
<keyword evidence="3" id="KW-0813">Transport</keyword>
<sequence length="1176" mass="131177">RVPDIASPACVLADDLVRSVSLHSRRPRVLHGTVLPFLLLYPGCLYAWLGVYGAAECAEAGLLVLAALGIAHVLTVLSGYWSVHAHCWLTCSKESDPAKATFAKVIPTPNNGSAELVPLLRDKDEDGAEILSFEFQKIRYVYESKEKKCFLPVAFPINFPMSHFQNWRGYQEEDQLRAAEKRYGTNRAEMVVPDFLELFRERATAPFFVFQVFCVGLWCLDEYWYYSVFTLFMLVAFEASLVQQQMRNMSEIRRMGNKPYMIQVYRNRKWRPVSSDELVPGDIVSVGRSPQDNLVPCDVLLLRGRCIVDEAMLTGESVPQMKEPVEDLDPDRILELQTDSRLHVISGGTKVVQHSPPLRASAGLKPVDNGCVAYVLRTGFYTSQGKLLRTILFGVKRVTANNLETFIFILFLLVFAIAAAVYVWVEGTKDLNRNKYKLFLECTLILTSVVPPELPIELSLAVNTSLIALAKLYVFCTEPFRIPFAGKVEICCFDKTGTLTSDSLVVHGVAGLGDGKQVMPVSDIPVDTHRVVATCHSLVTLDDGQLVGDPLEKAMLTAADWTLTKDEKVFPRSIKTPGLKIHQRFHFASALKRMSVLASYERMGSTELCYISAVKGAPETLKDMFSECPASYDEVHREMSREGARVLALGYKEMGHLSHQQVREVSRDMLECDLRFAGFMVVSCPLKTDSKAVIREIQEASHHVVMITGDNPLTACHVARELHFIQKEHTLILQQSPNQGRAGETYLKSWVSIDGNVCLPLPTSSVSDLVRRYDLCVTGEGLTRMTYEPSLLNALLPHVQVFARVSPKQKEFVITSLKGLGFVTLMCGDGTNDVGALKHAHIGVALLANAPEHMPEKKKRSKDKEYSSGEPRPPVPSSGVKLGSRAARQRMMAQREEQLAAQKERISQVLRELEEDQIQVVKLGDASIAAPFTSKLSSIQCICHVIKQGRCTLVTTLQMFKILALNALVLAYSQSVLYLEGVKFSDFQATLQGLLLAGCFLFISRSKPLKTLSKERPLPNIFNLYTVLTVLLQFAVHFCSLVYLYRGAQSRSPPRTEQFVDLYKEFEPSLINSTVYIMSMAMQMATFAINYKGHPFMESLTENRPLLWSIGISGLAIVGLLTGSSPEFNEQFALVDIPTEFKLIIAQVLVLDFVAALLVDRVLQFLLGKGTLRLPK</sequence>
<dbReference type="NCBIfam" id="TIGR01494">
    <property type="entry name" value="ATPase_P-type"/>
    <property type="match status" value="1"/>
</dbReference>
<dbReference type="InterPro" id="IPR008250">
    <property type="entry name" value="ATPase_P-typ_transduc_dom_A_sf"/>
</dbReference>
<evidence type="ECO:0000256" key="5">
    <source>
        <dbReference type="ARBA" id="ARBA00022692"/>
    </source>
</evidence>
<feature type="transmembrane region" description="Helical" evidence="22">
    <location>
        <begin position="1106"/>
        <end position="1124"/>
    </location>
</feature>
<dbReference type="FunFam" id="2.70.150.10:FF:000015">
    <property type="entry name" value="Cation-transporting ATPase"/>
    <property type="match status" value="1"/>
</dbReference>
<dbReference type="GO" id="GO:0046872">
    <property type="term" value="F:metal ion binding"/>
    <property type="evidence" value="ECO:0007669"/>
    <property type="project" value="UniProtKB-KW"/>
</dbReference>
<dbReference type="InterPro" id="IPR023299">
    <property type="entry name" value="ATPase_P-typ_cyto_dom_N"/>
</dbReference>
<feature type="transmembrane region" description="Helical" evidence="22">
    <location>
        <begin position="1024"/>
        <end position="1045"/>
    </location>
</feature>
<evidence type="ECO:0000256" key="7">
    <source>
        <dbReference type="ARBA" id="ARBA00022741"/>
    </source>
</evidence>
<dbReference type="SUPFAM" id="SSF81665">
    <property type="entry name" value="Calcium ATPase, transmembrane domain M"/>
    <property type="match status" value="1"/>
</dbReference>
<dbReference type="GO" id="GO:0015031">
    <property type="term" value="P:protein transport"/>
    <property type="evidence" value="ECO:0007669"/>
    <property type="project" value="UniProtKB-KW"/>
</dbReference>
<dbReference type="SFLD" id="SFLDF00027">
    <property type="entry name" value="p-type_atpase"/>
    <property type="match status" value="1"/>
</dbReference>
<evidence type="ECO:0000256" key="19">
    <source>
        <dbReference type="ARBA" id="ARBA00083273"/>
    </source>
</evidence>
<evidence type="ECO:0000313" key="26">
    <source>
        <dbReference type="Proteomes" id="UP000472270"/>
    </source>
</evidence>
<feature type="coiled-coil region" evidence="20">
    <location>
        <begin position="892"/>
        <end position="919"/>
    </location>
</feature>
<comment type="catalytic activity">
    <reaction evidence="16">
        <text>[protein]-with a C-terminal TM segment(out) + ATP + H2O = [protein]-with a C-terminal TM segment(in) + ADP + phosphate + H(+)</text>
        <dbReference type="Rhea" id="RHEA:66168"/>
        <dbReference type="Rhea" id="RHEA-COMP:16963"/>
        <dbReference type="ChEBI" id="CHEBI:15377"/>
        <dbReference type="ChEBI" id="CHEBI:15378"/>
        <dbReference type="ChEBI" id="CHEBI:30616"/>
        <dbReference type="ChEBI" id="CHEBI:43474"/>
        <dbReference type="ChEBI" id="CHEBI:90782"/>
        <dbReference type="ChEBI" id="CHEBI:456216"/>
    </reaction>
</comment>
<evidence type="ECO:0000256" key="10">
    <source>
        <dbReference type="ARBA" id="ARBA00022842"/>
    </source>
</evidence>
<dbReference type="Gene3D" id="3.40.1110.10">
    <property type="entry name" value="Calcium-transporting ATPase, cytoplasmic domain N"/>
    <property type="match status" value="1"/>
</dbReference>
<keyword evidence="9" id="KW-0067">ATP-binding</keyword>
<dbReference type="InterPro" id="IPR001757">
    <property type="entry name" value="P_typ_ATPase"/>
</dbReference>
<evidence type="ECO:0000256" key="16">
    <source>
        <dbReference type="ARBA" id="ARBA00048588"/>
    </source>
</evidence>
<dbReference type="SUPFAM" id="SSF81653">
    <property type="entry name" value="Calcium ATPase, transduction domain A"/>
    <property type="match status" value="1"/>
</dbReference>
<dbReference type="InterPro" id="IPR023298">
    <property type="entry name" value="ATPase_P-typ_TM_dom_sf"/>
</dbReference>
<evidence type="ECO:0000256" key="18">
    <source>
        <dbReference type="ARBA" id="ARBA00067401"/>
    </source>
</evidence>
<keyword evidence="7" id="KW-0547">Nucleotide-binding</keyword>
<keyword evidence="12" id="KW-1278">Translocase</keyword>
<evidence type="ECO:0000256" key="4">
    <source>
        <dbReference type="ARBA" id="ARBA00022553"/>
    </source>
</evidence>
<protein>
    <recommendedName>
        <fullName evidence="18">Endoplasmic reticulum transmembrane helix translocase</fullName>
    </recommendedName>
    <alternativeName>
        <fullName evidence="19">Endoplasmic reticulum P5A-ATPase</fullName>
    </alternativeName>
</protein>
<dbReference type="CDD" id="cd07543">
    <property type="entry name" value="P-type_ATPase_cation"/>
    <property type="match status" value="1"/>
</dbReference>
<evidence type="ECO:0000256" key="13">
    <source>
        <dbReference type="ARBA" id="ARBA00022989"/>
    </source>
</evidence>
<dbReference type="PANTHER" id="PTHR45630">
    <property type="entry name" value="CATION-TRANSPORTING ATPASE-RELATED"/>
    <property type="match status" value="1"/>
</dbReference>
<dbReference type="InterPro" id="IPR006544">
    <property type="entry name" value="P-type_TPase_V"/>
</dbReference>
<keyword evidence="11" id="KW-0653">Protein transport</keyword>
<evidence type="ECO:0000256" key="3">
    <source>
        <dbReference type="ARBA" id="ARBA00022448"/>
    </source>
</evidence>
<dbReference type="SFLD" id="SFLDG00002">
    <property type="entry name" value="C1.7:_P-type_atpase_like"/>
    <property type="match status" value="1"/>
</dbReference>
<evidence type="ECO:0000256" key="9">
    <source>
        <dbReference type="ARBA" id="ARBA00022840"/>
    </source>
</evidence>
<evidence type="ECO:0000256" key="20">
    <source>
        <dbReference type="SAM" id="Coils"/>
    </source>
</evidence>
<dbReference type="GO" id="GO:0140567">
    <property type="term" value="F:membrane protein dislocase activity"/>
    <property type="evidence" value="ECO:0007669"/>
    <property type="project" value="TreeGrafter"/>
</dbReference>
<organism evidence="25 26">
    <name type="scientific">Sinocyclocheilus rhinocerous</name>
    <dbReference type="NCBI Taxonomy" id="307959"/>
    <lineage>
        <taxon>Eukaryota</taxon>
        <taxon>Metazoa</taxon>
        <taxon>Chordata</taxon>
        <taxon>Craniata</taxon>
        <taxon>Vertebrata</taxon>
        <taxon>Euteleostomi</taxon>
        <taxon>Actinopterygii</taxon>
        <taxon>Neopterygii</taxon>
        <taxon>Teleostei</taxon>
        <taxon>Ostariophysi</taxon>
        <taxon>Cypriniformes</taxon>
        <taxon>Cyprinidae</taxon>
        <taxon>Cyprininae</taxon>
        <taxon>Sinocyclocheilus</taxon>
    </lineage>
</organism>
<evidence type="ECO:0000256" key="14">
    <source>
        <dbReference type="ARBA" id="ARBA00023136"/>
    </source>
</evidence>
<dbReference type="PANTHER" id="PTHR45630:SF7">
    <property type="entry name" value="ENDOPLASMIC RETICULUM TRANSMEMBRANE HELIX TRANSLOCASE"/>
    <property type="match status" value="1"/>
</dbReference>
<dbReference type="PRINTS" id="PR00119">
    <property type="entry name" value="CATATPASE"/>
</dbReference>
<dbReference type="InterPro" id="IPR044492">
    <property type="entry name" value="P_typ_ATPase_HD_dom"/>
</dbReference>
<keyword evidence="4" id="KW-0597">Phosphoprotein</keyword>
<dbReference type="InterPro" id="IPR018303">
    <property type="entry name" value="ATPase_P-typ_P_site"/>
</dbReference>
<feature type="transmembrane region" description="Helical" evidence="22">
    <location>
        <begin position="1144"/>
        <end position="1167"/>
    </location>
</feature>
<keyword evidence="10" id="KW-0460">Magnesium</keyword>
<evidence type="ECO:0000256" key="12">
    <source>
        <dbReference type="ARBA" id="ARBA00022967"/>
    </source>
</evidence>
<feature type="transmembrane region" description="Helical" evidence="22">
    <location>
        <begin position="406"/>
        <end position="425"/>
    </location>
</feature>
<proteinExistence type="inferred from homology"/>
<evidence type="ECO:0000259" key="24">
    <source>
        <dbReference type="Pfam" id="PF23143"/>
    </source>
</evidence>
<evidence type="ECO:0000313" key="25">
    <source>
        <dbReference type="Ensembl" id="ENSSRHP00000004685.1"/>
    </source>
</evidence>
<dbReference type="SFLD" id="SFLDS00003">
    <property type="entry name" value="Haloacid_Dehalogenase"/>
    <property type="match status" value="1"/>
</dbReference>
<evidence type="ECO:0000256" key="22">
    <source>
        <dbReference type="SAM" id="Phobius"/>
    </source>
</evidence>
<keyword evidence="8" id="KW-0256">Endoplasmic reticulum</keyword>
<dbReference type="FunFam" id="3.40.1110.10:FF:000014">
    <property type="entry name" value="Cation-transporting ATPase"/>
    <property type="match status" value="1"/>
</dbReference>
<keyword evidence="13 22" id="KW-1133">Transmembrane helix</keyword>
<dbReference type="Pfam" id="PF00122">
    <property type="entry name" value="E1-E2_ATPase"/>
    <property type="match status" value="1"/>
</dbReference>
<dbReference type="GO" id="GO:0005789">
    <property type="term" value="C:endoplasmic reticulum membrane"/>
    <property type="evidence" value="ECO:0007669"/>
    <property type="project" value="UniProtKB-SubCell"/>
</dbReference>
<evidence type="ECO:0000256" key="2">
    <source>
        <dbReference type="ARBA" id="ARBA00006000"/>
    </source>
</evidence>
<dbReference type="PROSITE" id="PS00154">
    <property type="entry name" value="ATPASE_E1_E2"/>
    <property type="match status" value="1"/>
</dbReference>
<feature type="transmembrane region" description="Helical" evidence="22">
    <location>
        <begin position="61"/>
        <end position="83"/>
    </location>
</feature>
<comment type="similarity">
    <text evidence="2">Belongs to the cation transport ATPase (P-type) (TC 3.A.3) family. Type V subfamily.</text>
</comment>
<keyword evidence="5 22" id="KW-0812">Transmembrane</keyword>
<keyword evidence="15" id="KW-0325">Glycoprotein</keyword>
<dbReference type="InterPro" id="IPR047820">
    <property type="entry name" value="P5A-type_ATPase"/>
</dbReference>
<evidence type="ECO:0000256" key="17">
    <source>
        <dbReference type="ARBA" id="ARBA00059755"/>
    </source>
</evidence>
<dbReference type="GO" id="GO:0005524">
    <property type="term" value="F:ATP binding"/>
    <property type="evidence" value="ECO:0007669"/>
    <property type="project" value="UniProtKB-KW"/>
</dbReference>
<feature type="region of interest" description="Disordered" evidence="21">
    <location>
        <begin position="851"/>
        <end position="887"/>
    </location>
</feature>
<comment type="subcellular location">
    <subcellularLocation>
        <location evidence="1">Endoplasmic reticulum membrane</location>
        <topology evidence="1">Multi-pass membrane protein</topology>
    </subcellularLocation>
</comment>
<evidence type="ECO:0000256" key="8">
    <source>
        <dbReference type="ARBA" id="ARBA00022824"/>
    </source>
</evidence>
<reference evidence="25" key="2">
    <citation type="submission" date="2025-09" db="UniProtKB">
        <authorList>
            <consortium name="Ensembl"/>
        </authorList>
    </citation>
    <scope>IDENTIFICATION</scope>
</reference>
<dbReference type="GO" id="GO:0006874">
    <property type="term" value="P:intracellular calcium ion homeostasis"/>
    <property type="evidence" value="ECO:0007669"/>
    <property type="project" value="TreeGrafter"/>
</dbReference>
<dbReference type="GO" id="GO:0140569">
    <property type="term" value="P:extraction of mislocalized protein from ER membrane"/>
    <property type="evidence" value="ECO:0007669"/>
    <property type="project" value="TreeGrafter"/>
</dbReference>
<comment type="function">
    <text evidence="17">Endoplasmic reticulum translocase required to remove mitochondrial transmembrane proteins mistargeted to the endoplasmic reticulum. Acts as a dislocase that mediates the ATP-dependent extraction of mislocalized mitochondrial transmembrane proteins from the endoplasmic reticulum membrane. Specifically binds mitochondrial tail-anchored transmembrane proteins: has an atypically large substrate-binding pocket that recognizes and binds moderately hydrophobic transmembranes with short hydrophilic lumenal domains.</text>
</comment>
<dbReference type="SUPFAM" id="SSF81660">
    <property type="entry name" value="Metal cation-transporting ATPase, ATP-binding domain N"/>
    <property type="match status" value="1"/>
</dbReference>
<dbReference type="InterPro" id="IPR057255">
    <property type="entry name" value="2TM_P5A-ATPase"/>
</dbReference>
<evidence type="ECO:0000256" key="6">
    <source>
        <dbReference type="ARBA" id="ARBA00022723"/>
    </source>
</evidence>
<keyword evidence="20" id="KW-0175">Coiled coil</keyword>
<feature type="transmembrane region" description="Helical" evidence="22">
    <location>
        <begin position="29"/>
        <end position="49"/>
    </location>
</feature>
<dbReference type="Ensembl" id="ENSSRHT00000004854.1">
    <property type="protein sequence ID" value="ENSSRHP00000004685.1"/>
    <property type="gene ID" value="ENSSRHG00000002977.1"/>
</dbReference>
<dbReference type="Pfam" id="PF23143">
    <property type="entry name" value="2TM_P5A-ATPase"/>
    <property type="match status" value="1"/>
</dbReference>
<dbReference type="InterPro" id="IPR036412">
    <property type="entry name" value="HAD-like_sf"/>
</dbReference>
<keyword evidence="14 22" id="KW-0472">Membrane</keyword>
<feature type="transmembrane region" description="Helical" evidence="22">
    <location>
        <begin position="224"/>
        <end position="242"/>
    </location>
</feature>
<feature type="domain" description="P-type ATPase A" evidence="23">
    <location>
        <begin position="261"/>
        <end position="386"/>
    </location>
</feature>
<name>A0A673FU50_9TELE</name>
<dbReference type="GO" id="GO:0015662">
    <property type="term" value="F:P-type ion transporter activity"/>
    <property type="evidence" value="ECO:0007669"/>
    <property type="project" value="TreeGrafter"/>
</dbReference>
<evidence type="ECO:0000256" key="21">
    <source>
        <dbReference type="SAM" id="MobiDB-lite"/>
    </source>
</evidence>
<dbReference type="GO" id="GO:0016887">
    <property type="term" value="F:ATP hydrolysis activity"/>
    <property type="evidence" value="ECO:0007669"/>
    <property type="project" value="InterPro"/>
</dbReference>
<reference evidence="25" key="1">
    <citation type="submission" date="2025-08" db="UniProtKB">
        <authorList>
            <consortium name="Ensembl"/>
        </authorList>
    </citation>
    <scope>IDENTIFICATION</scope>
</reference>
<dbReference type="Proteomes" id="UP000472270">
    <property type="component" value="Unassembled WGS sequence"/>
</dbReference>
<gene>
    <name evidence="25" type="primary">LOC107711248</name>
</gene>
<dbReference type="InterPro" id="IPR059000">
    <property type="entry name" value="ATPase_P-type_domA"/>
</dbReference>
<feature type="domain" description="P5A-ATPase transmembrane helical hairpin" evidence="24">
    <location>
        <begin position="26"/>
        <end position="94"/>
    </location>
</feature>
<evidence type="ECO:0000256" key="15">
    <source>
        <dbReference type="ARBA" id="ARBA00023180"/>
    </source>
</evidence>
<evidence type="ECO:0000256" key="11">
    <source>
        <dbReference type="ARBA" id="ARBA00022927"/>
    </source>
</evidence>
<dbReference type="GO" id="GO:0019829">
    <property type="term" value="F:ATPase-coupled monoatomic cation transmembrane transporter activity"/>
    <property type="evidence" value="ECO:0007669"/>
    <property type="project" value="TreeGrafter"/>
</dbReference>
<dbReference type="SUPFAM" id="SSF56784">
    <property type="entry name" value="HAD-like"/>
    <property type="match status" value="1"/>
</dbReference>
<dbReference type="NCBIfam" id="TIGR01657">
    <property type="entry name" value="P-ATPase-V"/>
    <property type="match status" value="1"/>
</dbReference>
<keyword evidence="6" id="KW-0479">Metal-binding</keyword>
<dbReference type="Gene3D" id="3.40.50.1000">
    <property type="entry name" value="HAD superfamily/HAD-like"/>
    <property type="match status" value="1"/>
</dbReference>
<accession>A0A673FU50</accession>
<keyword evidence="26" id="KW-1185">Reference proteome</keyword>
<dbReference type="InterPro" id="IPR023214">
    <property type="entry name" value="HAD_sf"/>
</dbReference>
<evidence type="ECO:0000259" key="23">
    <source>
        <dbReference type="Pfam" id="PF00122"/>
    </source>
</evidence>
<dbReference type="Gene3D" id="2.70.150.10">
    <property type="entry name" value="Calcium-transporting ATPase, cytoplasmic transduction domain A"/>
    <property type="match status" value="1"/>
</dbReference>
<evidence type="ECO:0000256" key="1">
    <source>
        <dbReference type="ARBA" id="ARBA00004477"/>
    </source>
</evidence>